<proteinExistence type="predicted"/>
<sequence length="69" mass="7532">MSVDLNLARQVSALEAEVDNLKEWQEYQAAALERLEVKLGQILMWLLGLLGGVAASLILLVLNLSAGRL</sequence>
<keyword evidence="1" id="KW-0472">Membrane</keyword>
<accession>F6B513</accession>
<protein>
    <submittedName>
        <fullName evidence="2">Uncharacterized protein</fullName>
    </submittedName>
</protein>
<dbReference type="KEGG" id="dca:Desca_2563"/>
<dbReference type="RefSeq" id="WP_003543764.1">
    <property type="nucleotide sequence ID" value="NC_015565.1"/>
</dbReference>
<keyword evidence="1" id="KW-0812">Transmembrane</keyword>
<keyword evidence="3" id="KW-1185">Reference proteome</keyword>
<organism evidence="2 3">
    <name type="scientific">Desulfotomaculum nigrificans (strain DSM 14880 / VKM B-2319 / CO-1-SRB)</name>
    <name type="common">Desulfotomaculum carboxydivorans</name>
    <dbReference type="NCBI Taxonomy" id="868595"/>
    <lineage>
        <taxon>Bacteria</taxon>
        <taxon>Bacillati</taxon>
        <taxon>Bacillota</taxon>
        <taxon>Clostridia</taxon>
        <taxon>Eubacteriales</taxon>
        <taxon>Desulfotomaculaceae</taxon>
        <taxon>Desulfotomaculum</taxon>
    </lineage>
</organism>
<reference evidence="2 3" key="1">
    <citation type="submission" date="2011-05" db="EMBL/GenBank/DDBJ databases">
        <title>Complete sequence of Desulfotomaculum carboxydivorans CO-1-SRB.</title>
        <authorList>
            <consortium name="US DOE Joint Genome Institute"/>
            <person name="Lucas S."/>
            <person name="Han J."/>
            <person name="Lapidus A."/>
            <person name="Cheng J.-F."/>
            <person name="Goodwin L."/>
            <person name="Pitluck S."/>
            <person name="Peters L."/>
            <person name="Mikhailova N."/>
            <person name="Lu M."/>
            <person name="Han C."/>
            <person name="Tapia R."/>
            <person name="Land M."/>
            <person name="Hauser L."/>
            <person name="Kyrpides N."/>
            <person name="Ivanova N."/>
            <person name="Pagani I."/>
            <person name="Stams A."/>
            <person name="Plugge C."/>
            <person name="Muyzer G."/>
            <person name="Kuever J."/>
            <person name="Parshina S."/>
            <person name="Ivanova A."/>
            <person name="Nazina T."/>
            <person name="Woyke T."/>
        </authorList>
    </citation>
    <scope>NUCLEOTIDE SEQUENCE [LARGE SCALE GENOMIC DNA]</scope>
    <source>
        <strain evidence="3">DSM 14880 / VKM B-2319 / CO-1-SRB</strain>
    </source>
</reference>
<evidence type="ECO:0000256" key="1">
    <source>
        <dbReference type="SAM" id="Phobius"/>
    </source>
</evidence>
<name>F6B513_DESCC</name>
<feature type="transmembrane region" description="Helical" evidence="1">
    <location>
        <begin position="42"/>
        <end position="64"/>
    </location>
</feature>
<dbReference type="EMBL" id="CP002736">
    <property type="protein sequence ID" value="AEF95385.1"/>
    <property type="molecule type" value="Genomic_DNA"/>
</dbReference>
<dbReference type="STRING" id="868595.Desca_2563"/>
<evidence type="ECO:0000313" key="3">
    <source>
        <dbReference type="Proteomes" id="UP000009226"/>
    </source>
</evidence>
<gene>
    <name evidence="2" type="ordered locus">Desca_2563</name>
</gene>
<dbReference type="Proteomes" id="UP000009226">
    <property type="component" value="Chromosome"/>
</dbReference>
<dbReference type="HOGENOM" id="CLU_2769043_0_0_9"/>
<evidence type="ECO:0000313" key="2">
    <source>
        <dbReference type="EMBL" id="AEF95385.1"/>
    </source>
</evidence>
<dbReference type="AlphaFoldDB" id="F6B513"/>
<keyword evidence="1" id="KW-1133">Transmembrane helix</keyword>